<sequence length="256" mass="28104">MVKKVLMLHGYAQNANIFSKRMGALRNACGKDVEFVFIDAPHVLVPVDFADAFRAKPGTSSLSDSGAQGTSTDSDSDPALAPRYWWDLKADPAARSKTIGVEDSILLLRDVLSKDHYDGILGFSQGAAMAALVAALLEKPNLYPPFLIDGKPPHPPVTFCVAAAGFRPMSPLFDSILLPTYSTPTLHILGRTDVIVVEERSKQLLEVSTNKRVEWHHGGHFIPPKANRNIIKACLEDPLGEILSPHRSLRQERRHP</sequence>
<feature type="domain" description="Serine hydrolase" evidence="2">
    <location>
        <begin position="3"/>
        <end position="227"/>
    </location>
</feature>
<accession>A0A5C3PXL3</accession>
<dbReference type="GO" id="GO:0005634">
    <property type="term" value="C:nucleus"/>
    <property type="evidence" value="ECO:0007669"/>
    <property type="project" value="TreeGrafter"/>
</dbReference>
<dbReference type="AlphaFoldDB" id="A0A5C3PXL3"/>
<name>A0A5C3PXL3_9APHY</name>
<evidence type="ECO:0000259" key="2">
    <source>
        <dbReference type="Pfam" id="PF03959"/>
    </source>
</evidence>
<dbReference type="InterPro" id="IPR050593">
    <property type="entry name" value="LovG"/>
</dbReference>
<dbReference type="Gene3D" id="3.40.50.1820">
    <property type="entry name" value="alpha/beta hydrolase"/>
    <property type="match status" value="1"/>
</dbReference>
<keyword evidence="1" id="KW-0378">Hydrolase</keyword>
<dbReference type="SUPFAM" id="SSF53474">
    <property type="entry name" value="alpha/beta-Hydrolases"/>
    <property type="match status" value="1"/>
</dbReference>
<dbReference type="EMBL" id="ML210971">
    <property type="protein sequence ID" value="TFK94281.1"/>
    <property type="molecule type" value="Genomic_DNA"/>
</dbReference>
<keyword evidence="4" id="KW-1185">Reference proteome</keyword>
<dbReference type="InterPro" id="IPR029058">
    <property type="entry name" value="AB_hydrolase_fold"/>
</dbReference>
<dbReference type="STRING" id="1314778.A0A5C3PXL3"/>
<dbReference type="Pfam" id="PF03959">
    <property type="entry name" value="FSH1"/>
    <property type="match status" value="1"/>
</dbReference>
<dbReference type="PANTHER" id="PTHR48070:SF6">
    <property type="entry name" value="ESTERASE OVCA2"/>
    <property type="match status" value="1"/>
</dbReference>
<gene>
    <name evidence="3" type="ORF">K466DRAFT_593780</name>
</gene>
<reference evidence="3 4" key="1">
    <citation type="journal article" date="2019" name="Nat. Ecol. Evol.">
        <title>Megaphylogeny resolves global patterns of mushroom evolution.</title>
        <authorList>
            <person name="Varga T."/>
            <person name="Krizsan K."/>
            <person name="Foldi C."/>
            <person name="Dima B."/>
            <person name="Sanchez-Garcia M."/>
            <person name="Sanchez-Ramirez S."/>
            <person name="Szollosi G.J."/>
            <person name="Szarkandi J.G."/>
            <person name="Papp V."/>
            <person name="Albert L."/>
            <person name="Andreopoulos W."/>
            <person name="Angelini C."/>
            <person name="Antonin V."/>
            <person name="Barry K.W."/>
            <person name="Bougher N.L."/>
            <person name="Buchanan P."/>
            <person name="Buyck B."/>
            <person name="Bense V."/>
            <person name="Catcheside P."/>
            <person name="Chovatia M."/>
            <person name="Cooper J."/>
            <person name="Damon W."/>
            <person name="Desjardin D."/>
            <person name="Finy P."/>
            <person name="Geml J."/>
            <person name="Haridas S."/>
            <person name="Hughes K."/>
            <person name="Justo A."/>
            <person name="Karasinski D."/>
            <person name="Kautmanova I."/>
            <person name="Kiss B."/>
            <person name="Kocsube S."/>
            <person name="Kotiranta H."/>
            <person name="LaButti K.M."/>
            <person name="Lechner B.E."/>
            <person name="Liimatainen K."/>
            <person name="Lipzen A."/>
            <person name="Lukacs Z."/>
            <person name="Mihaltcheva S."/>
            <person name="Morgado L.N."/>
            <person name="Niskanen T."/>
            <person name="Noordeloos M.E."/>
            <person name="Ohm R.A."/>
            <person name="Ortiz-Santana B."/>
            <person name="Ovrebo C."/>
            <person name="Racz N."/>
            <person name="Riley R."/>
            <person name="Savchenko A."/>
            <person name="Shiryaev A."/>
            <person name="Soop K."/>
            <person name="Spirin V."/>
            <person name="Szebenyi C."/>
            <person name="Tomsovsky M."/>
            <person name="Tulloss R.E."/>
            <person name="Uehling J."/>
            <person name="Grigoriev I.V."/>
            <person name="Vagvolgyi C."/>
            <person name="Papp T."/>
            <person name="Martin F.M."/>
            <person name="Miettinen O."/>
            <person name="Hibbett D.S."/>
            <person name="Nagy L.G."/>
        </authorList>
    </citation>
    <scope>NUCLEOTIDE SEQUENCE [LARGE SCALE GENOMIC DNA]</scope>
    <source>
        <strain evidence="3 4">HHB13444</strain>
    </source>
</reference>
<evidence type="ECO:0000313" key="4">
    <source>
        <dbReference type="Proteomes" id="UP000308197"/>
    </source>
</evidence>
<dbReference type="InterPro" id="IPR005645">
    <property type="entry name" value="FSH-like_dom"/>
</dbReference>
<dbReference type="PANTHER" id="PTHR48070">
    <property type="entry name" value="ESTERASE OVCA2"/>
    <property type="match status" value="1"/>
</dbReference>
<organism evidence="3 4">
    <name type="scientific">Polyporus arcularius HHB13444</name>
    <dbReference type="NCBI Taxonomy" id="1314778"/>
    <lineage>
        <taxon>Eukaryota</taxon>
        <taxon>Fungi</taxon>
        <taxon>Dikarya</taxon>
        <taxon>Basidiomycota</taxon>
        <taxon>Agaricomycotina</taxon>
        <taxon>Agaricomycetes</taxon>
        <taxon>Polyporales</taxon>
        <taxon>Polyporaceae</taxon>
        <taxon>Polyporus</taxon>
    </lineage>
</organism>
<protein>
    <recommendedName>
        <fullName evidence="2">Serine hydrolase domain-containing protein</fullName>
    </recommendedName>
</protein>
<dbReference type="GO" id="GO:0016787">
    <property type="term" value="F:hydrolase activity"/>
    <property type="evidence" value="ECO:0007669"/>
    <property type="project" value="UniProtKB-KW"/>
</dbReference>
<dbReference type="GO" id="GO:0005737">
    <property type="term" value="C:cytoplasm"/>
    <property type="evidence" value="ECO:0007669"/>
    <property type="project" value="TreeGrafter"/>
</dbReference>
<proteinExistence type="predicted"/>
<dbReference type="InParanoid" id="A0A5C3PXL3"/>
<dbReference type="Proteomes" id="UP000308197">
    <property type="component" value="Unassembled WGS sequence"/>
</dbReference>
<evidence type="ECO:0000313" key="3">
    <source>
        <dbReference type="EMBL" id="TFK94281.1"/>
    </source>
</evidence>
<evidence type="ECO:0000256" key="1">
    <source>
        <dbReference type="ARBA" id="ARBA00022801"/>
    </source>
</evidence>